<sequence length="163" mass="16765">MKLFGRNGVHPAQFLQKGGDAIVLQPGLQLRPNGAARHAGGKAVAPQQRVQPQPGAAHQNGALAPGQNVFHHRRGGGDISGGGPALFRVRHGKHMVGDSLRLLRRGGGGSDGHAPVNLHGVAGDDLSVVCLGQQDAQPRFSAGGGAHHADELFRHISSPDPAG</sequence>
<name>A0A645HA72_9ZZZZ</name>
<proteinExistence type="predicted"/>
<reference evidence="1" key="1">
    <citation type="submission" date="2019-08" db="EMBL/GenBank/DDBJ databases">
        <authorList>
            <person name="Kucharzyk K."/>
            <person name="Murdoch R.W."/>
            <person name="Higgins S."/>
            <person name="Loffler F."/>
        </authorList>
    </citation>
    <scope>NUCLEOTIDE SEQUENCE</scope>
</reference>
<protein>
    <submittedName>
        <fullName evidence="1">Uncharacterized protein</fullName>
    </submittedName>
</protein>
<dbReference type="EMBL" id="VSSQ01085300">
    <property type="protein sequence ID" value="MPN33004.1"/>
    <property type="molecule type" value="Genomic_DNA"/>
</dbReference>
<evidence type="ECO:0000313" key="1">
    <source>
        <dbReference type="EMBL" id="MPN33004.1"/>
    </source>
</evidence>
<dbReference type="AlphaFoldDB" id="A0A645HA72"/>
<accession>A0A645HA72</accession>
<gene>
    <name evidence="1" type="ORF">SDC9_180487</name>
</gene>
<organism evidence="1">
    <name type="scientific">bioreactor metagenome</name>
    <dbReference type="NCBI Taxonomy" id="1076179"/>
    <lineage>
        <taxon>unclassified sequences</taxon>
        <taxon>metagenomes</taxon>
        <taxon>ecological metagenomes</taxon>
    </lineage>
</organism>
<comment type="caution">
    <text evidence="1">The sequence shown here is derived from an EMBL/GenBank/DDBJ whole genome shotgun (WGS) entry which is preliminary data.</text>
</comment>